<gene>
    <name evidence="1" type="ORF">MNBD_GAMMA22-73</name>
</gene>
<evidence type="ECO:0000313" key="1">
    <source>
        <dbReference type="EMBL" id="VAX00241.1"/>
    </source>
</evidence>
<sequence length="498" mass="55612">MNKFTAIITSFAVQIIITSCTGYGIIYDDKHLEVSTDEQQCLDQPNTDCLLNSARAISTSMSDAVAQSEALNVLAKTQYQLGRHATALELIAAMPILALKFNSLFELTQITKTHNNSTAPLLKFADSLIDNSQAARDKIPALLLRAVLAYKNQNLKTAQHYLAQARAYMENTRLKQHKALNLPFFSKILPTLMELKAFNTINSIIVFQTTPAKQMLAQLKFLVLLHKKQPKQAKLQLGEILIRWPKLSDKSQRLRVLAAVIQTLVRFDRLDEANQILDEQDSFIVRTTLRSIIIQQLANMGQIAQAKHALTRQLRDIRHYSIPKQTEQKSQALRDNFELNKLRAQAIADVALALANGTKMIQAVYLAEQIQPLMGHIQGYSLTKIALMYAQQGDINSALLTMESIHRGVNRAACLAQISAVVAKAGDIPRAKIIAARVDRQSWRDIALSEISISLAQKNTITAAMTVLNEIQRSYSSVYAMAKIALVLQTRTNQQTEK</sequence>
<dbReference type="InterPro" id="IPR011990">
    <property type="entry name" value="TPR-like_helical_dom_sf"/>
</dbReference>
<reference evidence="1" key="1">
    <citation type="submission" date="2018-06" db="EMBL/GenBank/DDBJ databases">
        <authorList>
            <person name="Zhirakovskaya E."/>
        </authorList>
    </citation>
    <scope>NUCLEOTIDE SEQUENCE</scope>
</reference>
<protein>
    <submittedName>
        <fullName evidence="1">Uncharacterized protein</fullName>
    </submittedName>
</protein>
<dbReference type="PROSITE" id="PS51257">
    <property type="entry name" value="PROKAR_LIPOPROTEIN"/>
    <property type="match status" value="1"/>
</dbReference>
<dbReference type="AlphaFoldDB" id="A0A3B1AEZ3"/>
<dbReference type="Gene3D" id="1.25.40.10">
    <property type="entry name" value="Tetratricopeptide repeat domain"/>
    <property type="match status" value="1"/>
</dbReference>
<name>A0A3B1AEZ3_9ZZZZ</name>
<organism evidence="1">
    <name type="scientific">hydrothermal vent metagenome</name>
    <dbReference type="NCBI Taxonomy" id="652676"/>
    <lineage>
        <taxon>unclassified sequences</taxon>
        <taxon>metagenomes</taxon>
        <taxon>ecological metagenomes</taxon>
    </lineage>
</organism>
<dbReference type="EMBL" id="UOFS01000043">
    <property type="protein sequence ID" value="VAX00241.1"/>
    <property type="molecule type" value="Genomic_DNA"/>
</dbReference>
<proteinExistence type="predicted"/>
<accession>A0A3B1AEZ3</accession>